<evidence type="ECO:0000256" key="4">
    <source>
        <dbReference type="ARBA" id="ARBA00022729"/>
    </source>
</evidence>
<dbReference type="GO" id="GO:0046556">
    <property type="term" value="F:alpha-L-arabinofuranosidase activity"/>
    <property type="evidence" value="ECO:0007669"/>
    <property type="project" value="UniProtKB-EC"/>
</dbReference>
<dbReference type="InterPro" id="IPR017853">
    <property type="entry name" value="GH"/>
</dbReference>
<feature type="chain" id="PRO_5019518595" description="non-reducing end alpha-L-arabinofuranosidase" evidence="7">
    <location>
        <begin position="23"/>
        <end position="653"/>
    </location>
</feature>
<comment type="similarity">
    <text evidence="2">Belongs to the glycosyl hydrolase 51 family.</text>
</comment>
<dbReference type="SMART" id="SM00813">
    <property type="entry name" value="Alpha-L-AF_C"/>
    <property type="match status" value="1"/>
</dbReference>
<dbReference type="PANTHER" id="PTHR31776:SF0">
    <property type="entry name" value="ALPHA-L-ARABINOFURANOSIDASE 1"/>
    <property type="match status" value="1"/>
</dbReference>
<evidence type="ECO:0000256" key="3">
    <source>
        <dbReference type="ARBA" id="ARBA00012670"/>
    </source>
</evidence>
<protein>
    <recommendedName>
        <fullName evidence="3">non-reducing end alpha-L-arabinofuranosidase</fullName>
        <ecNumber evidence="3">3.2.1.55</ecNumber>
    </recommendedName>
</protein>
<evidence type="ECO:0000256" key="1">
    <source>
        <dbReference type="ARBA" id="ARBA00001462"/>
    </source>
</evidence>
<dbReference type="AlphaFoldDB" id="A0A419VW06"/>
<feature type="domain" description="Alpha-L-arabinofuranosidase C-terminal" evidence="8">
    <location>
        <begin position="455"/>
        <end position="644"/>
    </location>
</feature>
<evidence type="ECO:0000256" key="6">
    <source>
        <dbReference type="ARBA" id="ARBA00023180"/>
    </source>
</evidence>
<evidence type="ECO:0000256" key="2">
    <source>
        <dbReference type="ARBA" id="ARBA00007186"/>
    </source>
</evidence>
<dbReference type="Pfam" id="PF22848">
    <property type="entry name" value="ASD1_dom"/>
    <property type="match status" value="1"/>
</dbReference>
<dbReference type="EC" id="3.2.1.55" evidence="3"/>
<evidence type="ECO:0000313" key="9">
    <source>
        <dbReference type="EMBL" id="RKD86340.1"/>
    </source>
</evidence>
<gene>
    <name evidence="9" type="ORF">BC643_4031</name>
</gene>
<comment type="catalytic activity">
    <reaction evidence="1">
        <text>Hydrolysis of terminal non-reducing alpha-L-arabinofuranoside residues in alpha-L-arabinosides.</text>
        <dbReference type="EC" id="3.2.1.55"/>
    </reaction>
</comment>
<keyword evidence="10" id="KW-1185">Reference proteome</keyword>
<keyword evidence="4 7" id="KW-0732">Signal</keyword>
<reference evidence="9 10" key="1">
    <citation type="submission" date="2018-09" db="EMBL/GenBank/DDBJ databases">
        <title>Genomic Encyclopedia of Archaeal and Bacterial Type Strains, Phase II (KMG-II): from individual species to whole genera.</title>
        <authorList>
            <person name="Goeker M."/>
        </authorList>
    </citation>
    <scope>NUCLEOTIDE SEQUENCE [LARGE SCALE GENOMIC DNA]</scope>
    <source>
        <strain evidence="9 10">DSM 27148</strain>
    </source>
</reference>
<dbReference type="OrthoDB" id="9758333at2"/>
<dbReference type="RefSeq" id="WP_120275041.1">
    <property type="nucleotide sequence ID" value="NZ_RAPN01000004.1"/>
</dbReference>
<evidence type="ECO:0000313" key="10">
    <source>
        <dbReference type="Proteomes" id="UP000283387"/>
    </source>
</evidence>
<dbReference type="SUPFAM" id="SSF51445">
    <property type="entry name" value="(Trans)glycosidases"/>
    <property type="match status" value="1"/>
</dbReference>
<keyword evidence="6" id="KW-0325">Glycoprotein</keyword>
<dbReference type="Pfam" id="PF06964">
    <property type="entry name" value="Alpha-L-AF_C"/>
    <property type="match status" value="1"/>
</dbReference>
<dbReference type="Gene3D" id="2.60.120.260">
    <property type="entry name" value="Galactose-binding domain-like"/>
    <property type="match status" value="1"/>
</dbReference>
<sequence>MFRKLKSSLLFAGLLASTFLQAQTNIDLQLNKPGVAIQPTMWGIFFEDINFAADGGLYAELVKNRSFSFDDPMMGWKTFSKDSIRIINEVAAGTQKRFVRLSALKSGTENFLQNDGFRGMGLHEGEEYRLILHMRAVNGGAQKLKVELLGDDKMTIAEGELTVDGEDWGYAELVLKAGATADKGSLKISLEGNGTVDFKYISLFPVKTFKDRPNGMRLDLAEKLADLKPGFVRFPGGCIVEGHQLDLRYQWKKTVGDVEEREVIINRWNTEFMHRYTPDYYQSFGLGFFEYFQLAEDLGAEPLPILNCGMACQYNTGELVPLDEMEPYVSDALDLIEFANGDSATKWGKLRAEMGHPEPFNLKYLGIGNEQWGDQYLERYDVIAEKVHEKYPEIQLVSGSGPSSDGDRFEHLWKELKTRSANLVDEHYYKDPNWFFNNAKRYDNYERGGLKVFAGEYASHTRVESKDPTSNNNWLAALSEAAFMTGLERNADVVSMASYAPLFAHVDAWQWRPDLIWFDNLNSVTTPNYYVQQMYSTHRGDHVLPVVSEGDILAGQDSLYASASVDKAAKKVYLKLVNSSVAAKSVKINLKGGKLASKEAGLTELYDSDLMAYNTLAKQDVIVPQTSTVAVKGNLLSLELKPKSFILVELTTK</sequence>
<dbReference type="InterPro" id="IPR010720">
    <property type="entry name" value="Alpha-L-AF_C"/>
</dbReference>
<organism evidence="9 10">
    <name type="scientific">Mangrovibacterium diazotrophicum</name>
    <dbReference type="NCBI Taxonomy" id="1261403"/>
    <lineage>
        <taxon>Bacteria</taxon>
        <taxon>Pseudomonadati</taxon>
        <taxon>Bacteroidota</taxon>
        <taxon>Bacteroidia</taxon>
        <taxon>Marinilabiliales</taxon>
        <taxon>Prolixibacteraceae</taxon>
        <taxon>Mangrovibacterium</taxon>
    </lineage>
</organism>
<dbReference type="InterPro" id="IPR013780">
    <property type="entry name" value="Glyco_hydro_b"/>
</dbReference>
<comment type="caution">
    <text evidence="9">The sequence shown here is derived from an EMBL/GenBank/DDBJ whole genome shotgun (WGS) entry which is preliminary data.</text>
</comment>
<dbReference type="InterPro" id="IPR055235">
    <property type="entry name" value="ASD1_cat"/>
</dbReference>
<name>A0A419VW06_9BACT</name>
<accession>A0A419VW06</accession>
<evidence type="ECO:0000256" key="7">
    <source>
        <dbReference type="SAM" id="SignalP"/>
    </source>
</evidence>
<dbReference type="EMBL" id="RAPN01000004">
    <property type="protein sequence ID" value="RKD86340.1"/>
    <property type="molecule type" value="Genomic_DNA"/>
</dbReference>
<dbReference type="Gene3D" id="2.60.40.1180">
    <property type="entry name" value="Golgi alpha-mannosidase II"/>
    <property type="match status" value="1"/>
</dbReference>
<dbReference type="Gene3D" id="3.20.20.80">
    <property type="entry name" value="Glycosidases"/>
    <property type="match status" value="1"/>
</dbReference>
<dbReference type="SUPFAM" id="SSF51011">
    <property type="entry name" value="Glycosyl hydrolase domain"/>
    <property type="match status" value="1"/>
</dbReference>
<feature type="signal peptide" evidence="7">
    <location>
        <begin position="1"/>
        <end position="22"/>
    </location>
</feature>
<proteinExistence type="inferred from homology"/>
<evidence type="ECO:0000259" key="8">
    <source>
        <dbReference type="SMART" id="SM00813"/>
    </source>
</evidence>
<evidence type="ECO:0000256" key="5">
    <source>
        <dbReference type="ARBA" id="ARBA00022801"/>
    </source>
</evidence>
<dbReference type="InterPro" id="IPR051563">
    <property type="entry name" value="Glycosyl_Hydrolase_51"/>
</dbReference>
<dbReference type="GO" id="GO:0046373">
    <property type="term" value="P:L-arabinose metabolic process"/>
    <property type="evidence" value="ECO:0007669"/>
    <property type="project" value="InterPro"/>
</dbReference>
<dbReference type="PANTHER" id="PTHR31776">
    <property type="entry name" value="ALPHA-L-ARABINOFURANOSIDASE 1"/>
    <property type="match status" value="1"/>
</dbReference>
<keyword evidence="5" id="KW-0378">Hydrolase</keyword>
<dbReference type="Proteomes" id="UP000283387">
    <property type="component" value="Unassembled WGS sequence"/>
</dbReference>